<name>A0A495FLS9_9MICC</name>
<dbReference type="SUPFAM" id="SSF53850">
    <property type="entry name" value="Periplasmic binding protein-like II"/>
    <property type="match status" value="1"/>
</dbReference>
<dbReference type="PANTHER" id="PTHR30346:SF0">
    <property type="entry name" value="HCA OPERON TRANSCRIPTIONAL ACTIVATOR HCAR"/>
    <property type="match status" value="1"/>
</dbReference>
<sequence>MPPPILLYDDRMNLELRHLRALVAVDEARTFTDAAISLGTSQAGVSRAVAALESTLGVRVFQRTTRSVTPTAAGQRIIEHARRVLNEAKLLEEAARDHAGELRVGYAWSALGSRTIALQRRWEEVNPGVQLIWVQSNSAAAGLADGSVDLAVVRRRLHDPRFTESPIGTERRYAAVAATDPLARRRFLRMADFAGRTVAVDSRTGTTVEDLWGPEAKPSSLRPIQGVDDWLTLISTGKAMGMSSEATATQYPRPGVAYRQVRDAPPIPVFLASWKDDPSVLLADFARLARDVFASPPPL</sequence>
<evidence type="ECO:0000259" key="5">
    <source>
        <dbReference type="PROSITE" id="PS50931"/>
    </source>
</evidence>
<reference evidence="6 7" key="1">
    <citation type="submission" date="2018-10" db="EMBL/GenBank/DDBJ databases">
        <title>Genomic Encyclopedia of Type Strains, Phase IV (KMG-IV): sequencing the most valuable type-strain genomes for metagenomic binning, comparative biology and taxonomic classification.</title>
        <authorList>
            <person name="Goeker M."/>
        </authorList>
    </citation>
    <scope>NUCLEOTIDE SEQUENCE [LARGE SCALE GENOMIC DNA]</scope>
    <source>
        <strain evidence="6 7">DSM 25586</strain>
    </source>
</reference>
<dbReference type="PRINTS" id="PR00039">
    <property type="entry name" value="HTHLYSR"/>
</dbReference>
<keyword evidence="3 6" id="KW-0238">DNA-binding</keyword>
<dbReference type="GO" id="GO:0003677">
    <property type="term" value="F:DNA binding"/>
    <property type="evidence" value="ECO:0007669"/>
    <property type="project" value="UniProtKB-KW"/>
</dbReference>
<dbReference type="EMBL" id="RBIR01000001">
    <property type="protein sequence ID" value="RKR30194.1"/>
    <property type="molecule type" value="Genomic_DNA"/>
</dbReference>
<dbReference type="PROSITE" id="PS50931">
    <property type="entry name" value="HTH_LYSR"/>
    <property type="match status" value="1"/>
</dbReference>
<dbReference type="Gene3D" id="3.40.190.10">
    <property type="entry name" value="Periplasmic binding protein-like II"/>
    <property type="match status" value="2"/>
</dbReference>
<dbReference type="FunFam" id="1.10.10.10:FF:000001">
    <property type="entry name" value="LysR family transcriptional regulator"/>
    <property type="match status" value="1"/>
</dbReference>
<organism evidence="6 7">
    <name type="scientific">Arthrobacter oryzae</name>
    <dbReference type="NCBI Taxonomy" id="409290"/>
    <lineage>
        <taxon>Bacteria</taxon>
        <taxon>Bacillati</taxon>
        <taxon>Actinomycetota</taxon>
        <taxon>Actinomycetes</taxon>
        <taxon>Micrococcales</taxon>
        <taxon>Micrococcaceae</taxon>
        <taxon>Arthrobacter</taxon>
    </lineage>
</organism>
<dbReference type="InterPro" id="IPR036390">
    <property type="entry name" value="WH_DNA-bd_sf"/>
</dbReference>
<evidence type="ECO:0000313" key="7">
    <source>
        <dbReference type="Proteomes" id="UP000276055"/>
    </source>
</evidence>
<evidence type="ECO:0000313" key="6">
    <source>
        <dbReference type="EMBL" id="RKR30194.1"/>
    </source>
</evidence>
<dbReference type="InterPro" id="IPR005119">
    <property type="entry name" value="LysR_subst-bd"/>
</dbReference>
<dbReference type="Pfam" id="PF03466">
    <property type="entry name" value="LysR_substrate"/>
    <property type="match status" value="1"/>
</dbReference>
<accession>A0A495FLS9</accession>
<dbReference type="InterPro" id="IPR036388">
    <property type="entry name" value="WH-like_DNA-bd_sf"/>
</dbReference>
<dbReference type="GO" id="GO:0032993">
    <property type="term" value="C:protein-DNA complex"/>
    <property type="evidence" value="ECO:0007669"/>
    <property type="project" value="TreeGrafter"/>
</dbReference>
<dbReference type="GO" id="GO:0003700">
    <property type="term" value="F:DNA-binding transcription factor activity"/>
    <property type="evidence" value="ECO:0007669"/>
    <property type="project" value="InterPro"/>
</dbReference>
<evidence type="ECO:0000256" key="1">
    <source>
        <dbReference type="ARBA" id="ARBA00009437"/>
    </source>
</evidence>
<evidence type="ECO:0000256" key="3">
    <source>
        <dbReference type="ARBA" id="ARBA00023125"/>
    </source>
</evidence>
<dbReference type="Pfam" id="PF00126">
    <property type="entry name" value="HTH_1"/>
    <property type="match status" value="1"/>
</dbReference>
<dbReference type="PANTHER" id="PTHR30346">
    <property type="entry name" value="TRANSCRIPTIONAL DUAL REGULATOR HCAR-RELATED"/>
    <property type="match status" value="1"/>
</dbReference>
<gene>
    <name evidence="6" type="ORF">C8D78_0514</name>
</gene>
<proteinExistence type="inferred from homology"/>
<keyword evidence="4" id="KW-0804">Transcription</keyword>
<feature type="domain" description="HTH lysR-type" evidence="5">
    <location>
        <begin position="14"/>
        <end position="71"/>
    </location>
</feature>
<comment type="caution">
    <text evidence="6">The sequence shown here is derived from an EMBL/GenBank/DDBJ whole genome shotgun (WGS) entry which is preliminary data.</text>
</comment>
<dbReference type="InterPro" id="IPR000847">
    <property type="entry name" value="LysR_HTH_N"/>
</dbReference>
<dbReference type="SUPFAM" id="SSF46785">
    <property type="entry name" value="Winged helix' DNA-binding domain"/>
    <property type="match status" value="1"/>
</dbReference>
<dbReference type="AlphaFoldDB" id="A0A495FLS9"/>
<dbReference type="Gene3D" id="1.10.10.10">
    <property type="entry name" value="Winged helix-like DNA-binding domain superfamily/Winged helix DNA-binding domain"/>
    <property type="match status" value="1"/>
</dbReference>
<dbReference type="Proteomes" id="UP000276055">
    <property type="component" value="Unassembled WGS sequence"/>
</dbReference>
<evidence type="ECO:0000256" key="2">
    <source>
        <dbReference type="ARBA" id="ARBA00023015"/>
    </source>
</evidence>
<keyword evidence="2" id="KW-0805">Transcription regulation</keyword>
<evidence type="ECO:0000256" key="4">
    <source>
        <dbReference type="ARBA" id="ARBA00023163"/>
    </source>
</evidence>
<protein>
    <submittedName>
        <fullName evidence="6">DNA-binding transcriptional LysR family regulator</fullName>
    </submittedName>
</protein>
<comment type="similarity">
    <text evidence="1">Belongs to the LysR transcriptional regulatory family.</text>
</comment>